<evidence type="ECO:0000256" key="3">
    <source>
        <dbReference type="ARBA" id="ARBA00022989"/>
    </source>
</evidence>
<dbReference type="GO" id="GO:0016020">
    <property type="term" value="C:membrane"/>
    <property type="evidence" value="ECO:0000318"/>
    <property type="project" value="GO_Central"/>
</dbReference>
<dbReference type="OMA" id="WAFCAVM"/>
<dbReference type="GO" id="GO:0030968">
    <property type="term" value="P:endoplasmic reticulum unfolded protein response"/>
    <property type="evidence" value="ECO:0000318"/>
    <property type="project" value="GO_Central"/>
</dbReference>
<evidence type="ECO:0000256" key="5">
    <source>
        <dbReference type="RuleBase" id="RU004379"/>
    </source>
</evidence>
<dbReference type="AlphaFoldDB" id="A0A7M7MZ94"/>
<evidence type="ECO:0000256" key="4">
    <source>
        <dbReference type="ARBA" id="ARBA00023136"/>
    </source>
</evidence>
<dbReference type="InterPro" id="IPR006214">
    <property type="entry name" value="Bax_inhibitor_1-related"/>
</dbReference>
<feature type="transmembrane region" description="Helical" evidence="5">
    <location>
        <begin position="70"/>
        <end position="88"/>
    </location>
</feature>
<feature type="transmembrane region" description="Helical" evidence="5">
    <location>
        <begin position="121"/>
        <end position="141"/>
    </location>
</feature>
<dbReference type="PANTHER" id="PTHR23291">
    <property type="entry name" value="BAX INHIBITOR-RELATED"/>
    <property type="match status" value="1"/>
</dbReference>
<evidence type="ECO:0000313" key="7">
    <source>
        <dbReference type="Proteomes" id="UP000007110"/>
    </source>
</evidence>
<sequence>MSTKISMEGDSVLDDFHHSTSVMSAHIDIRMNFLRKVFGILSAQLLLTAVVSGIFMYFEGVKSYIQESPGMLMIAFVLSFIFLVALMVKSKEYPINMILLTCFTLVEAYAVGTVVTFYDKAIVIEALVLTLAVAFSLLVFTVQSRKDFSTWGAGLYAGLMILIVGGLLQIFIPHSDMLELVIAIGGAIVFSLFLIYDIHMIMHKLSPEEYIMASINLYLDLINLFLYILRILNSAHKK</sequence>
<reference evidence="6" key="2">
    <citation type="submission" date="2021-01" db="UniProtKB">
        <authorList>
            <consortium name="EnsemblMetazoa"/>
        </authorList>
    </citation>
    <scope>IDENTIFICATION</scope>
</reference>
<dbReference type="GO" id="GO:0005262">
    <property type="term" value="F:calcium channel activity"/>
    <property type="evidence" value="ECO:0000318"/>
    <property type="project" value="GO_Central"/>
</dbReference>
<feature type="transmembrane region" description="Helical" evidence="5">
    <location>
        <begin position="210"/>
        <end position="232"/>
    </location>
</feature>
<comment type="similarity">
    <text evidence="5">Belongs to the BI1 family.</text>
</comment>
<proteinExistence type="inferred from homology"/>
<dbReference type="GeneID" id="753840"/>
<dbReference type="PANTHER" id="PTHR23291:SF50">
    <property type="entry name" value="PROTEIN LIFEGUARD 4"/>
    <property type="match status" value="1"/>
</dbReference>
<dbReference type="EnsemblMetazoa" id="XM_030973061">
    <property type="protein sequence ID" value="XP_030828921"/>
    <property type="gene ID" value="LOC753840"/>
</dbReference>
<accession>A0A7M7MZ94</accession>
<keyword evidence="4 5" id="KW-0472">Membrane</keyword>
<name>A0A7M7MZ94_STRPU</name>
<dbReference type="FunCoup" id="A0A7M7MZ94">
    <property type="interactions" value="629"/>
</dbReference>
<evidence type="ECO:0008006" key="8">
    <source>
        <dbReference type="Google" id="ProtNLM"/>
    </source>
</evidence>
<keyword evidence="2 5" id="KW-0812">Transmembrane</keyword>
<feature type="transmembrane region" description="Helical" evidence="5">
    <location>
        <begin position="95"/>
        <end position="115"/>
    </location>
</feature>
<feature type="transmembrane region" description="Helical" evidence="5">
    <location>
        <begin position="178"/>
        <end position="198"/>
    </location>
</feature>
<dbReference type="CTD" id="51643"/>
<keyword evidence="7" id="KW-1185">Reference proteome</keyword>
<comment type="subcellular location">
    <subcellularLocation>
        <location evidence="1">Membrane</location>
        <topology evidence="1">Multi-pass membrane protein</topology>
    </subcellularLocation>
</comment>
<dbReference type="KEGG" id="spu:753840"/>
<feature type="transmembrane region" description="Helical" evidence="5">
    <location>
        <begin position="37"/>
        <end position="58"/>
    </location>
</feature>
<reference evidence="7" key="1">
    <citation type="submission" date="2015-02" db="EMBL/GenBank/DDBJ databases">
        <title>Genome sequencing for Strongylocentrotus purpuratus.</title>
        <authorList>
            <person name="Murali S."/>
            <person name="Liu Y."/>
            <person name="Vee V."/>
            <person name="English A."/>
            <person name="Wang M."/>
            <person name="Skinner E."/>
            <person name="Han Y."/>
            <person name="Muzny D.M."/>
            <person name="Worley K.C."/>
            <person name="Gibbs R.A."/>
        </authorList>
    </citation>
    <scope>NUCLEOTIDE SEQUENCE</scope>
</reference>
<keyword evidence="3 5" id="KW-1133">Transmembrane helix</keyword>
<dbReference type="Proteomes" id="UP000007110">
    <property type="component" value="Unassembled WGS sequence"/>
</dbReference>
<evidence type="ECO:0000313" key="6">
    <source>
        <dbReference type="EnsemblMetazoa" id="XP_030828921"/>
    </source>
</evidence>
<evidence type="ECO:0000256" key="1">
    <source>
        <dbReference type="ARBA" id="ARBA00004141"/>
    </source>
</evidence>
<dbReference type="Pfam" id="PF01027">
    <property type="entry name" value="Bax1-I"/>
    <property type="match status" value="1"/>
</dbReference>
<protein>
    <recommendedName>
        <fullName evidence="8">Transmembrane BAX inhibitor motif-containing protein 4</fullName>
    </recommendedName>
</protein>
<organism evidence="6 7">
    <name type="scientific">Strongylocentrotus purpuratus</name>
    <name type="common">Purple sea urchin</name>
    <dbReference type="NCBI Taxonomy" id="7668"/>
    <lineage>
        <taxon>Eukaryota</taxon>
        <taxon>Metazoa</taxon>
        <taxon>Echinodermata</taxon>
        <taxon>Eleutherozoa</taxon>
        <taxon>Echinozoa</taxon>
        <taxon>Echinoidea</taxon>
        <taxon>Euechinoidea</taxon>
        <taxon>Echinacea</taxon>
        <taxon>Camarodonta</taxon>
        <taxon>Echinidea</taxon>
        <taxon>Strongylocentrotidae</taxon>
        <taxon>Strongylocentrotus</taxon>
    </lineage>
</organism>
<dbReference type="InParanoid" id="A0A7M7MZ94"/>
<feature type="transmembrane region" description="Helical" evidence="5">
    <location>
        <begin position="153"/>
        <end position="172"/>
    </location>
</feature>
<evidence type="ECO:0000256" key="2">
    <source>
        <dbReference type="ARBA" id="ARBA00022692"/>
    </source>
</evidence>
<dbReference type="OrthoDB" id="7933078at2759"/>
<dbReference type="RefSeq" id="XP_030828921.1">
    <property type="nucleotide sequence ID" value="XM_030973061.1"/>
</dbReference>